<gene>
    <name evidence="1" type="ORF">BWK62_14135</name>
</gene>
<evidence type="ECO:0000313" key="1">
    <source>
        <dbReference type="EMBL" id="OWP74530.1"/>
    </source>
</evidence>
<comment type="caution">
    <text evidence="1">The sequence shown here is derived from an EMBL/GenBank/DDBJ whole genome shotgun (WGS) entry which is preliminary data.</text>
</comment>
<accession>A0A246G7L5</accession>
<evidence type="ECO:0008006" key="3">
    <source>
        <dbReference type="Google" id="ProtNLM"/>
    </source>
</evidence>
<reference evidence="1 2" key="1">
    <citation type="journal article" date="2017" name="Infect. Genet. Evol.">
        <title>Comparative genome analysis of fish pathogen Flavobacterium columnare reveals extensive sequence diversity within the species.</title>
        <authorList>
            <person name="Kayansamruaj P."/>
            <person name="Dong H.T."/>
            <person name="Hirono I."/>
            <person name="Kondo H."/>
            <person name="Senapin S."/>
            <person name="Rodkhum C."/>
        </authorList>
    </citation>
    <scope>NUCLEOTIDE SEQUENCE [LARGE SCALE GENOMIC DNA]</scope>
    <source>
        <strain evidence="1 2">1214</strain>
    </source>
</reference>
<dbReference type="AlphaFoldDB" id="A0A246G7L5"/>
<name>A0A246G7L5_9FLAO</name>
<sequence length="174" mass="19934">MGKKKINILLLLTVLGLWGTVAYKYIGHFFHENTQLDLSENLANITLPKTIKKDPFVLSTLTSDPFLKKNISPTPSPDVITEPIIPLPNIPKIINKPKPVLKPVKTETPFPEVKYYGFIKSKEKAEELILLKINNQLYKTRTNADCQGVSIIKIYRDSIEVRFEKRKAVIYKNR</sequence>
<organism evidence="1 2">
    <name type="scientific">Flavobacterium columnare</name>
    <dbReference type="NCBI Taxonomy" id="996"/>
    <lineage>
        <taxon>Bacteria</taxon>
        <taxon>Pseudomonadati</taxon>
        <taxon>Bacteroidota</taxon>
        <taxon>Flavobacteriia</taxon>
        <taxon>Flavobacteriales</taxon>
        <taxon>Flavobacteriaceae</taxon>
        <taxon>Flavobacterium</taxon>
    </lineage>
</organism>
<proteinExistence type="predicted"/>
<protein>
    <recommendedName>
        <fullName evidence="3">Type II secretion system protein GspC N-terminal domain-containing protein</fullName>
    </recommendedName>
</protein>
<dbReference type="EMBL" id="MTCY01000067">
    <property type="protein sequence ID" value="OWP74530.1"/>
    <property type="molecule type" value="Genomic_DNA"/>
</dbReference>
<dbReference type="Proteomes" id="UP000198034">
    <property type="component" value="Unassembled WGS sequence"/>
</dbReference>
<evidence type="ECO:0000313" key="2">
    <source>
        <dbReference type="Proteomes" id="UP000198034"/>
    </source>
</evidence>